<gene>
    <name evidence="1" type="ORF">LX70_04064</name>
</gene>
<organism evidence="1 2">
    <name type="scientific">Albidovulum denitrificans</name>
    <dbReference type="NCBI Taxonomy" id="404881"/>
    <lineage>
        <taxon>Bacteria</taxon>
        <taxon>Pseudomonadati</taxon>
        <taxon>Pseudomonadota</taxon>
        <taxon>Alphaproteobacteria</taxon>
        <taxon>Rhodobacterales</taxon>
        <taxon>Paracoccaceae</taxon>
        <taxon>Albidovulum</taxon>
    </lineage>
</organism>
<evidence type="ECO:0000313" key="2">
    <source>
        <dbReference type="Proteomes" id="UP000238338"/>
    </source>
</evidence>
<dbReference type="SUPFAM" id="SSF56112">
    <property type="entry name" value="Protein kinase-like (PK-like)"/>
    <property type="match status" value="1"/>
</dbReference>
<comment type="caution">
    <text evidence="1">The sequence shown here is derived from an EMBL/GenBank/DDBJ whole genome shotgun (WGS) entry which is preliminary data.</text>
</comment>
<dbReference type="EMBL" id="PVEP01000018">
    <property type="protein sequence ID" value="PQV52813.1"/>
    <property type="molecule type" value="Genomic_DNA"/>
</dbReference>
<proteinExistence type="predicted"/>
<sequence>MVAQGRPGWLKRIEDVDLRRRLLKGEPRQLFEAERQAYKSVAESLLPFPSIIEEGADHFVIADAGPTVKSILQTEGPTSERFREAVCHAGEVLARLHSAGVSHGRPALRDICWQDGRITFIDLEKYSPRRNRPEGHAWDLMVFVYNLAGELDGVDETVLAACRAYRAQDRKNIWALAERRMRQLRPLGLVMRPLSRLLHDKKDFRAIGPFMDLFLKGHQGL</sequence>
<dbReference type="InterPro" id="IPR011009">
    <property type="entry name" value="Kinase-like_dom_sf"/>
</dbReference>
<accession>A0A2S8RW92</accession>
<reference evidence="1 2" key="1">
    <citation type="submission" date="2018-02" db="EMBL/GenBank/DDBJ databases">
        <title>Genomic Encyclopedia of Archaeal and Bacterial Type Strains, Phase II (KMG-II): from individual species to whole genera.</title>
        <authorList>
            <person name="Goeker M."/>
        </authorList>
    </citation>
    <scope>NUCLEOTIDE SEQUENCE [LARGE SCALE GENOMIC DNA]</scope>
    <source>
        <strain evidence="1 2">DSM 18921</strain>
    </source>
</reference>
<keyword evidence="2" id="KW-1185">Reference proteome</keyword>
<name>A0A2S8RW92_9RHOB</name>
<protein>
    <submittedName>
        <fullName evidence="1">tRNA A-37 threonylcarbamoyl transferase component Bud32</fullName>
    </submittedName>
</protein>
<keyword evidence="1" id="KW-0808">Transferase</keyword>
<evidence type="ECO:0000313" key="1">
    <source>
        <dbReference type="EMBL" id="PQV52813.1"/>
    </source>
</evidence>
<dbReference type="GO" id="GO:0016740">
    <property type="term" value="F:transferase activity"/>
    <property type="evidence" value="ECO:0007669"/>
    <property type="project" value="UniProtKB-KW"/>
</dbReference>
<dbReference type="Proteomes" id="UP000238338">
    <property type="component" value="Unassembled WGS sequence"/>
</dbReference>
<dbReference type="AlphaFoldDB" id="A0A2S8RW92"/>